<feature type="region of interest" description="Disordered" evidence="1">
    <location>
        <begin position="75"/>
        <end position="111"/>
    </location>
</feature>
<evidence type="ECO:0000313" key="2">
    <source>
        <dbReference type="EMBL" id="BCJ47828.1"/>
    </source>
</evidence>
<proteinExistence type="predicted"/>
<reference evidence="2 3" key="1">
    <citation type="submission" date="2020-08" db="EMBL/GenBank/DDBJ databases">
        <title>Whole genome shotgun sequence of Actinoplanes ianthinogenes NBRC 13996.</title>
        <authorList>
            <person name="Komaki H."/>
            <person name="Tamura T."/>
        </authorList>
    </citation>
    <scope>NUCLEOTIDE SEQUENCE [LARGE SCALE GENOMIC DNA]</scope>
    <source>
        <strain evidence="2 3">NBRC 13996</strain>
    </source>
</reference>
<feature type="compositionally biased region" description="Low complexity" evidence="1">
    <location>
        <begin position="83"/>
        <end position="98"/>
    </location>
</feature>
<name>A0ABM7M888_9ACTN</name>
<feature type="region of interest" description="Disordered" evidence="1">
    <location>
        <begin position="186"/>
        <end position="221"/>
    </location>
</feature>
<dbReference type="Proteomes" id="UP000676967">
    <property type="component" value="Chromosome"/>
</dbReference>
<gene>
    <name evidence="2" type="ORF">Aiant_84850</name>
</gene>
<evidence type="ECO:0000313" key="3">
    <source>
        <dbReference type="Proteomes" id="UP000676967"/>
    </source>
</evidence>
<organism evidence="2 3">
    <name type="scientific">Actinoplanes ianthinogenes</name>
    <dbReference type="NCBI Taxonomy" id="122358"/>
    <lineage>
        <taxon>Bacteria</taxon>
        <taxon>Bacillati</taxon>
        <taxon>Actinomycetota</taxon>
        <taxon>Actinomycetes</taxon>
        <taxon>Micromonosporales</taxon>
        <taxon>Micromonosporaceae</taxon>
        <taxon>Actinoplanes</taxon>
    </lineage>
</organism>
<protein>
    <submittedName>
        <fullName evidence="2">Uncharacterized protein</fullName>
    </submittedName>
</protein>
<sequence>MATPAAQRAAVTKLAVERLLATAPQDTQLKSATDAELVDLAVRCAPIRGLTYCLHLGWTDQGAASSTLQTVKAEASADSSLPAGRSKGSRSSSADSGANEPDSESSGDRSLVTHLEQWAALPAEERKAEEVAELEEAQVSAGKAVYMDAVINGRELPGSLAQDFPDLADWKQRAEKVESLVLQTEAANTQSHVTDAGPVGRHLGHDTRGRHLHRHPERQDQ</sequence>
<keyword evidence="3" id="KW-1185">Reference proteome</keyword>
<evidence type="ECO:0000256" key="1">
    <source>
        <dbReference type="SAM" id="MobiDB-lite"/>
    </source>
</evidence>
<feature type="compositionally biased region" description="Basic residues" evidence="1">
    <location>
        <begin position="210"/>
        <end position="221"/>
    </location>
</feature>
<dbReference type="EMBL" id="AP023356">
    <property type="protein sequence ID" value="BCJ47828.1"/>
    <property type="molecule type" value="Genomic_DNA"/>
</dbReference>
<accession>A0ABM7M888</accession>